<organism evidence="1 2">
    <name type="scientific">Mucilaginibacter ginsenosidivorax</name>
    <dbReference type="NCBI Taxonomy" id="862126"/>
    <lineage>
        <taxon>Bacteria</taxon>
        <taxon>Pseudomonadati</taxon>
        <taxon>Bacteroidota</taxon>
        <taxon>Sphingobacteriia</taxon>
        <taxon>Sphingobacteriales</taxon>
        <taxon>Sphingobacteriaceae</taxon>
        <taxon>Mucilaginibacter</taxon>
    </lineage>
</organism>
<protein>
    <submittedName>
        <fullName evidence="1">Uncharacterized protein</fullName>
    </submittedName>
</protein>
<proteinExistence type="predicted"/>
<dbReference type="OrthoDB" id="6057861at2"/>
<reference evidence="1 2" key="1">
    <citation type="journal article" date="2013" name="J. Microbiol.">
        <title>Mucilaginibacter ginsenosidivorax sp. nov., with ginsenoside converting activity isolated from sediment.</title>
        <authorList>
            <person name="Kim J.K."/>
            <person name="Choi T.E."/>
            <person name="Liu Q.M."/>
            <person name="Park H.Y."/>
            <person name="Yi T.H."/>
            <person name="Yoon M.H."/>
            <person name="Kim S.C."/>
            <person name="Im W.T."/>
        </authorList>
    </citation>
    <scope>NUCLEOTIDE SEQUENCE [LARGE SCALE GENOMIC DNA]</scope>
    <source>
        <strain evidence="1 2">KHI28</strain>
    </source>
</reference>
<dbReference type="AlphaFoldDB" id="A0A5B8VUE9"/>
<keyword evidence="2" id="KW-1185">Reference proteome</keyword>
<dbReference type="EMBL" id="CP042437">
    <property type="protein sequence ID" value="QEC75284.1"/>
    <property type="molecule type" value="Genomic_DNA"/>
</dbReference>
<evidence type="ECO:0000313" key="1">
    <source>
        <dbReference type="EMBL" id="QEC75284.1"/>
    </source>
</evidence>
<sequence>MSPKYATPLITLLVILTGFKSAVHDEVVNYYGIPTVISFDKTEFTLSWSSHPNNTYYKQEYLPKGDAAEGFNDMLLIDFIITDLPAKDAVRAQINTIYERKKTDAVCNFEVVKSQDGNEYILNFIMSEGNSDTLSLVEWSAYDYKPYTDKTGHKGIMLLGISHRAYGDNITPFLRSLKKYKDEQVRKLTVYPTPEILLK</sequence>
<gene>
    <name evidence="1" type="ORF">FSB76_04770</name>
</gene>
<accession>A0A5B8VUE9</accession>
<dbReference type="RefSeq" id="WP_147052438.1">
    <property type="nucleotide sequence ID" value="NZ_CP042437.1"/>
</dbReference>
<dbReference type="Proteomes" id="UP000321362">
    <property type="component" value="Chromosome"/>
</dbReference>
<evidence type="ECO:0000313" key="2">
    <source>
        <dbReference type="Proteomes" id="UP000321362"/>
    </source>
</evidence>
<dbReference type="KEGG" id="mgk:FSB76_04770"/>
<name>A0A5B8VUE9_9SPHI</name>